<evidence type="ECO:0000313" key="1">
    <source>
        <dbReference type="EMBL" id="KAJ3000302.1"/>
    </source>
</evidence>
<dbReference type="Proteomes" id="UP001144978">
    <property type="component" value="Unassembled WGS sequence"/>
</dbReference>
<organism evidence="1 2">
    <name type="scientific">Trametes sanguinea</name>
    <dbReference type="NCBI Taxonomy" id="158606"/>
    <lineage>
        <taxon>Eukaryota</taxon>
        <taxon>Fungi</taxon>
        <taxon>Dikarya</taxon>
        <taxon>Basidiomycota</taxon>
        <taxon>Agaricomycotina</taxon>
        <taxon>Agaricomycetes</taxon>
        <taxon>Polyporales</taxon>
        <taxon>Polyporaceae</taxon>
        <taxon>Trametes</taxon>
    </lineage>
</organism>
<accession>A0ACC1PT13</accession>
<comment type="caution">
    <text evidence="1">The sequence shown here is derived from an EMBL/GenBank/DDBJ whole genome shotgun (WGS) entry which is preliminary data.</text>
</comment>
<reference evidence="1" key="1">
    <citation type="submission" date="2022-08" db="EMBL/GenBank/DDBJ databases">
        <title>Genome Sequence of Pycnoporus sanguineus.</title>
        <authorList>
            <person name="Buettner E."/>
        </authorList>
    </citation>
    <scope>NUCLEOTIDE SEQUENCE</scope>
    <source>
        <strain evidence="1">CG-C14</strain>
    </source>
</reference>
<gene>
    <name evidence="1" type="ORF">NUW54_g6806</name>
</gene>
<proteinExistence type="predicted"/>
<protein>
    <submittedName>
        <fullName evidence="1">Uncharacterized protein</fullName>
    </submittedName>
</protein>
<name>A0ACC1PT13_9APHY</name>
<sequence length="144" mass="16251">MRQRRRGRQSAAGAERSADALGLHFERPDPERDVIVESKVMETLMEAERRHTGVGLAMLKLFFPGDLRPHEQAFWDEMRRVKAEKEAREKAAKDAAQPLSPQATFDDVPTLDSEGKPSGETFRSMYSEKPTIKDGTTSYVVSSR</sequence>
<keyword evidence="2" id="KW-1185">Reference proteome</keyword>
<evidence type="ECO:0000313" key="2">
    <source>
        <dbReference type="Proteomes" id="UP001144978"/>
    </source>
</evidence>
<dbReference type="EMBL" id="JANSHE010001864">
    <property type="protein sequence ID" value="KAJ3000302.1"/>
    <property type="molecule type" value="Genomic_DNA"/>
</dbReference>